<keyword evidence="4" id="KW-1185">Reference proteome</keyword>
<feature type="repeat" description="PPR" evidence="2">
    <location>
        <begin position="573"/>
        <end position="607"/>
    </location>
</feature>
<dbReference type="InterPro" id="IPR002885">
    <property type="entry name" value="PPR_rpt"/>
</dbReference>
<dbReference type="Gene3D" id="1.25.40.10">
    <property type="entry name" value="Tetratricopeptide repeat domain"/>
    <property type="match status" value="5"/>
</dbReference>
<accession>A0A8T2V1M2</accession>
<evidence type="ECO:0000313" key="4">
    <source>
        <dbReference type="Proteomes" id="UP000825935"/>
    </source>
</evidence>
<dbReference type="GO" id="GO:0009451">
    <property type="term" value="P:RNA modification"/>
    <property type="evidence" value="ECO:0007669"/>
    <property type="project" value="InterPro"/>
</dbReference>
<protein>
    <recommendedName>
        <fullName evidence="5">Pentatricopeptide repeat-containing protein</fullName>
    </recommendedName>
</protein>
<dbReference type="AlphaFoldDB" id="A0A8T2V1M2"/>
<reference evidence="3" key="1">
    <citation type="submission" date="2021-08" db="EMBL/GenBank/DDBJ databases">
        <title>WGS assembly of Ceratopteris richardii.</title>
        <authorList>
            <person name="Marchant D.B."/>
            <person name="Chen G."/>
            <person name="Jenkins J."/>
            <person name="Shu S."/>
            <person name="Leebens-Mack J."/>
            <person name="Grimwood J."/>
            <person name="Schmutz J."/>
            <person name="Soltis P."/>
            <person name="Soltis D."/>
            <person name="Chen Z.-H."/>
        </authorList>
    </citation>
    <scope>NUCLEOTIDE SEQUENCE</scope>
    <source>
        <strain evidence="3">Whitten #5841</strain>
        <tissue evidence="3">Leaf</tissue>
    </source>
</reference>
<dbReference type="OrthoDB" id="185373at2759"/>
<sequence length="695" mass="75915">MSIGLSALRSASPNFEAHLRRLCDKGQITSALDELTRAQETLSSPTYCYLLHTCLDAESYTLTKLLHSHLLAQATHLTPFVGNLWVTTFAKSGAIKEALQASISLPKIDVSSWTAIISAYAGYGCEREAFSVFQRMCDCGLEPSKFTLISLFKACGSLEDLSLGRMLHAYAQEKGIVLDVFASNTLLRMYGKCGAMLEAEAVFYHIASRTQTSWNAMLSTYVDLGYGELALKLYRQLQQEGENPNELTFLCAIQACNTLTDKDLDSFKGLRSTSAPLEIARALHGDAYRMGYTSDNLIASALVHIYGKFGSILEAQNVFNRVSDANVVSWTSMISACVDQGDGIKALHLYKQMCSEGVSPNERTYKTILQAMGILMEKDNGISLAVHQHIVQALHKDLDTKGYLSDSLIGSAFISLYGKCQTYVQAEKVYQRLSIHDSYSANAMLLTYIEHGEFEKSSQFIRKILAGCVIVDEVSLMCMLRMSREIGSSEATNKLHFDIVSAGCSSVSSISATLIHAYGGCGSSADAEMVLEESFYPDEALMNACLASHTDDCDSLGTFRILHESEAAGLKADKISLTIILSACCHIGLIIDGLGYYDSMCHQGVQPDLQHYCNIVSMLGRAGNFGGVEDLLGNISDGTDAIIWLSLLGACQIHGHTELGDLAFQNAVNILPEEAASYVLMRNTHNCRWGHKSFG</sequence>
<dbReference type="InterPro" id="IPR011990">
    <property type="entry name" value="TPR-like_helical_dom_sf"/>
</dbReference>
<dbReference type="Pfam" id="PF01535">
    <property type="entry name" value="PPR"/>
    <property type="match status" value="3"/>
</dbReference>
<proteinExistence type="predicted"/>
<dbReference type="PANTHER" id="PTHR47926">
    <property type="entry name" value="PENTATRICOPEPTIDE REPEAT-CONTAINING PROTEIN"/>
    <property type="match status" value="1"/>
</dbReference>
<keyword evidence="1" id="KW-0677">Repeat</keyword>
<feature type="repeat" description="PPR" evidence="2">
    <location>
        <begin position="109"/>
        <end position="143"/>
    </location>
</feature>
<feature type="repeat" description="PPR" evidence="2">
    <location>
        <begin position="326"/>
        <end position="360"/>
    </location>
</feature>
<dbReference type="GO" id="GO:0003723">
    <property type="term" value="F:RNA binding"/>
    <property type="evidence" value="ECO:0007669"/>
    <property type="project" value="InterPro"/>
</dbReference>
<dbReference type="PROSITE" id="PS51375">
    <property type="entry name" value="PPR"/>
    <property type="match status" value="4"/>
</dbReference>
<evidence type="ECO:0000256" key="2">
    <source>
        <dbReference type="PROSITE-ProRule" id="PRU00708"/>
    </source>
</evidence>
<dbReference type="Pfam" id="PF13041">
    <property type="entry name" value="PPR_2"/>
    <property type="match status" value="2"/>
</dbReference>
<dbReference type="FunFam" id="1.25.40.10:FF:000285">
    <property type="entry name" value="Pentatricopeptide repeat-containing protein, chloroplastic"/>
    <property type="match status" value="1"/>
</dbReference>
<dbReference type="NCBIfam" id="TIGR00756">
    <property type="entry name" value="PPR"/>
    <property type="match status" value="4"/>
</dbReference>
<gene>
    <name evidence="3" type="ORF">KP509_03G033500</name>
</gene>
<comment type="caution">
    <text evidence="3">The sequence shown here is derived from an EMBL/GenBank/DDBJ whole genome shotgun (WGS) entry which is preliminary data.</text>
</comment>
<dbReference type="EMBL" id="CM035408">
    <property type="protein sequence ID" value="KAH7441312.1"/>
    <property type="molecule type" value="Genomic_DNA"/>
</dbReference>
<dbReference type="InterPro" id="IPR046960">
    <property type="entry name" value="PPR_At4g14850-like_plant"/>
</dbReference>
<dbReference type="Proteomes" id="UP000825935">
    <property type="component" value="Chromosome 3"/>
</dbReference>
<evidence type="ECO:0000256" key="1">
    <source>
        <dbReference type="ARBA" id="ARBA00022737"/>
    </source>
</evidence>
<evidence type="ECO:0000313" key="3">
    <source>
        <dbReference type="EMBL" id="KAH7441312.1"/>
    </source>
</evidence>
<dbReference type="PANTHER" id="PTHR47926:SF347">
    <property type="entry name" value="PENTATRICOPEPTIDE REPEAT-CONTAINING PROTEIN"/>
    <property type="match status" value="1"/>
</dbReference>
<name>A0A8T2V1M2_CERRI</name>
<organism evidence="3 4">
    <name type="scientific">Ceratopteris richardii</name>
    <name type="common">Triangle waterfern</name>
    <dbReference type="NCBI Taxonomy" id="49495"/>
    <lineage>
        <taxon>Eukaryota</taxon>
        <taxon>Viridiplantae</taxon>
        <taxon>Streptophyta</taxon>
        <taxon>Embryophyta</taxon>
        <taxon>Tracheophyta</taxon>
        <taxon>Polypodiopsida</taxon>
        <taxon>Polypodiidae</taxon>
        <taxon>Polypodiales</taxon>
        <taxon>Pteridineae</taxon>
        <taxon>Pteridaceae</taxon>
        <taxon>Parkerioideae</taxon>
        <taxon>Ceratopteris</taxon>
    </lineage>
</organism>
<feature type="repeat" description="PPR" evidence="2">
    <location>
        <begin position="210"/>
        <end position="244"/>
    </location>
</feature>
<dbReference type="FunFam" id="1.25.40.10:FF:000344">
    <property type="entry name" value="Pentatricopeptide repeat-containing protein"/>
    <property type="match status" value="1"/>
</dbReference>
<evidence type="ECO:0008006" key="5">
    <source>
        <dbReference type="Google" id="ProtNLM"/>
    </source>
</evidence>